<feature type="chain" id="PRO_5046607490" evidence="5">
    <location>
        <begin position="21"/>
        <end position="247"/>
    </location>
</feature>
<keyword evidence="4" id="KW-0175">Coiled coil</keyword>
<dbReference type="InterPro" id="IPR000837">
    <property type="entry name" value="AP-1"/>
</dbReference>
<protein>
    <submittedName>
        <fullName evidence="8">Uncharacterized protein LOC101863713</fullName>
    </submittedName>
</protein>
<dbReference type="GeneID" id="101863713"/>
<organism evidence="7 8">
    <name type="scientific">Aplysia californica</name>
    <name type="common">California sea hare</name>
    <dbReference type="NCBI Taxonomy" id="6500"/>
    <lineage>
        <taxon>Eukaryota</taxon>
        <taxon>Metazoa</taxon>
        <taxon>Spiralia</taxon>
        <taxon>Lophotrochozoa</taxon>
        <taxon>Mollusca</taxon>
        <taxon>Gastropoda</taxon>
        <taxon>Heterobranchia</taxon>
        <taxon>Euthyneura</taxon>
        <taxon>Tectipleura</taxon>
        <taxon>Aplysiida</taxon>
        <taxon>Aplysioidea</taxon>
        <taxon>Aplysiidae</taxon>
        <taxon>Aplysia</taxon>
    </lineage>
</organism>
<evidence type="ECO:0000313" key="8">
    <source>
        <dbReference type="RefSeq" id="XP_012946022.1"/>
    </source>
</evidence>
<sequence>MTRTPTLLALCTVFSSTSTGDESSAWFHSSVSELSPCLDGTSDANNNNVDDDFDDNDDVFADVCHDDVSNYQHLVNQSRHIIAGAATTVAAAAAATGGGGSGNGDQLSLLSAARESVRCGRLTPLLKVELKYLIQARRMSEGKDEMEVSFEPRADAQLSASELERVERRRRQNRAAAKKFREKRKSTEESLLKNIQELQETNSRLVEQAKQLRHEKQLLMEIVAEHLLVCPHLGQLPVDIIGGDSVP</sequence>
<proteinExistence type="predicted"/>
<keyword evidence="7" id="KW-1185">Reference proteome</keyword>
<dbReference type="SMART" id="SM00338">
    <property type="entry name" value="BRLZ"/>
    <property type="match status" value="1"/>
</dbReference>
<evidence type="ECO:0000256" key="1">
    <source>
        <dbReference type="ARBA" id="ARBA00023015"/>
    </source>
</evidence>
<dbReference type="SUPFAM" id="SSF57959">
    <property type="entry name" value="Leucine zipper domain"/>
    <property type="match status" value="1"/>
</dbReference>
<keyword evidence="5" id="KW-0732">Signal</keyword>
<name>A0ABM1AE97_APLCA</name>
<feature type="signal peptide" evidence="5">
    <location>
        <begin position="1"/>
        <end position="20"/>
    </location>
</feature>
<keyword evidence="1" id="KW-0805">Transcription regulation</keyword>
<reference evidence="8" key="1">
    <citation type="submission" date="2025-08" db="UniProtKB">
        <authorList>
            <consortium name="RefSeq"/>
        </authorList>
    </citation>
    <scope>IDENTIFICATION</scope>
</reference>
<evidence type="ECO:0000256" key="4">
    <source>
        <dbReference type="SAM" id="Coils"/>
    </source>
</evidence>
<evidence type="ECO:0000256" key="3">
    <source>
        <dbReference type="ARBA" id="ARBA00023163"/>
    </source>
</evidence>
<dbReference type="PANTHER" id="PTHR23351">
    <property type="entry name" value="FOS TRANSCRIPTION FACTOR-RELATED"/>
    <property type="match status" value="1"/>
</dbReference>
<dbReference type="PANTHER" id="PTHR23351:SF24">
    <property type="entry name" value="ACTIVATING TRANSCRIPTION FACTOR 3-RELATED"/>
    <property type="match status" value="1"/>
</dbReference>
<dbReference type="InterPro" id="IPR046347">
    <property type="entry name" value="bZIP_sf"/>
</dbReference>
<dbReference type="Gene3D" id="1.20.5.170">
    <property type="match status" value="1"/>
</dbReference>
<evidence type="ECO:0000256" key="2">
    <source>
        <dbReference type="ARBA" id="ARBA00023125"/>
    </source>
</evidence>
<evidence type="ECO:0000313" key="7">
    <source>
        <dbReference type="Proteomes" id="UP000694888"/>
    </source>
</evidence>
<feature type="coiled-coil region" evidence="4">
    <location>
        <begin position="163"/>
        <end position="215"/>
    </location>
</feature>
<gene>
    <name evidence="8" type="primary">LOC101863713</name>
</gene>
<dbReference type="InterPro" id="IPR004827">
    <property type="entry name" value="bZIP"/>
</dbReference>
<accession>A0ABM1AE97</accession>
<keyword evidence="2" id="KW-0238">DNA-binding</keyword>
<evidence type="ECO:0000259" key="6">
    <source>
        <dbReference type="PROSITE" id="PS50217"/>
    </source>
</evidence>
<dbReference type="PROSITE" id="PS50217">
    <property type="entry name" value="BZIP"/>
    <property type="match status" value="1"/>
</dbReference>
<dbReference type="RefSeq" id="XP_012946022.1">
    <property type="nucleotide sequence ID" value="XM_013090568.2"/>
</dbReference>
<feature type="domain" description="BZIP" evidence="6">
    <location>
        <begin position="163"/>
        <end position="226"/>
    </location>
</feature>
<dbReference type="PROSITE" id="PS00036">
    <property type="entry name" value="BZIP_BASIC"/>
    <property type="match status" value="1"/>
</dbReference>
<evidence type="ECO:0000256" key="5">
    <source>
        <dbReference type="SAM" id="SignalP"/>
    </source>
</evidence>
<keyword evidence="3" id="KW-0804">Transcription</keyword>
<dbReference type="Proteomes" id="UP000694888">
    <property type="component" value="Unplaced"/>
</dbReference>
<dbReference type="Pfam" id="PF07716">
    <property type="entry name" value="bZIP_2"/>
    <property type="match status" value="1"/>
</dbReference>